<keyword evidence="4" id="KW-0808">Transferase</keyword>
<dbReference type="InterPro" id="IPR035965">
    <property type="entry name" value="PAS-like_dom_sf"/>
</dbReference>
<organism evidence="4">
    <name type="scientific">Thermohahella caldifontis</name>
    <dbReference type="NCBI Taxonomy" id="3142973"/>
    <lineage>
        <taxon>Bacteria</taxon>
        <taxon>Pseudomonadati</taxon>
        <taxon>Pseudomonadota</taxon>
        <taxon>Gammaproteobacteria</taxon>
        <taxon>Oceanospirillales</taxon>
        <taxon>Hahellaceae</taxon>
        <taxon>Thermohahella</taxon>
    </lineage>
</organism>
<dbReference type="PROSITE" id="PS50113">
    <property type="entry name" value="PAC"/>
    <property type="match status" value="1"/>
</dbReference>
<gene>
    <name evidence="4" type="ORF">AAIA72_10470</name>
</gene>
<feature type="domain" description="PAC" evidence="2">
    <location>
        <begin position="79"/>
        <end position="133"/>
    </location>
</feature>
<dbReference type="InterPro" id="IPR043128">
    <property type="entry name" value="Rev_trsase/Diguanyl_cyclase"/>
</dbReference>
<dbReference type="PANTHER" id="PTHR46663:SF3">
    <property type="entry name" value="SLL0267 PROTEIN"/>
    <property type="match status" value="1"/>
</dbReference>
<protein>
    <submittedName>
        <fullName evidence="4">Diguanylate cyclase</fullName>
        <ecNumber evidence="4">2.7.7.65</ecNumber>
    </submittedName>
</protein>
<keyword evidence="4" id="KW-0548">Nucleotidyltransferase</keyword>
<dbReference type="InterPro" id="IPR052163">
    <property type="entry name" value="DGC-Regulatory_Protein"/>
</dbReference>
<feature type="domain" description="GGDEF" evidence="3">
    <location>
        <begin position="165"/>
        <end position="294"/>
    </location>
</feature>
<dbReference type="EMBL" id="CP154858">
    <property type="protein sequence ID" value="XDT71229.1"/>
    <property type="molecule type" value="Genomic_DNA"/>
</dbReference>
<dbReference type="Pfam" id="PF00990">
    <property type="entry name" value="GGDEF"/>
    <property type="match status" value="1"/>
</dbReference>
<name>A0AB39USF7_9GAMM</name>
<sequence length="474" mass="53652">MNADIYQQIVECCADAIMLTDTRCTREEGPAICYVNPACERLTGYSQEELAGQPVTLLHGPDTNTATWQRLQDAMQGEEPLTTRMLQYSKDGRPFWVDIDLRPMFNAYGTVTHFAWFQRDITGRQRMQEHLARMTDHDGMTGLLNARAFMRELKAEIQRCQRHNATFALALLDINDLKGINRALGHDAGDQIIRTLALALNECLREEDVLARTDGDEFAILMPETDLHRAGRAISRFLQLMESLEDLPVEPQLSIGVTEFQMLDTQPEPIIARARQGLAQARHQGGGRWCPSIRWIWQADGMTDPHPGLQAEQVRHTLRMLAVAVAQIEFSLRESESSVNTLSQSFTRMIGQLEATAHADKHSALARDLEHLHEETVRCVMSFQFFDRMAQRLHHVKTGLQRLADLIADPDQLGRDDAWQALQAEIRRRYTMPEERAMFDAILAGASVDEALSQYLSALSQTSRPDAGDDIELF</sequence>
<dbReference type="SMART" id="SM00091">
    <property type="entry name" value="PAS"/>
    <property type="match status" value="1"/>
</dbReference>
<dbReference type="PANTHER" id="PTHR46663">
    <property type="entry name" value="DIGUANYLATE CYCLASE DGCT-RELATED"/>
    <property type="match status" value="1"/>
</dbReference>
<dbReference type="CDD" id="cd01949">
    <property type="entry name" value="GGDEF"/>
    <property type="match status" value="1"/>
</dbReference>
<dbReference type="InterPro" id="IPR001610">
    <property type="entry name" value="PAC"/>
</dbReference>
<dbReference type="SUPFAM" id="SSF55785">
    <property type="entry name" value="PYP-like sensor domain (PAS domain)"/>
    <property type="match status" value="1"/>
</dbReference>
<dbReference type="KEGG" id="tcd:AAIA72_10470"/>
<dbReference type="InterPro" id="IPR029787">
    <property type="entry name" value="Nucleotide_cyclase"/>
</dbReference>
<proteinExistence type="predicted"/>
<dbReference type="EC" id="2.7.7.65" evidence="4"/>
<feature type="domain" description="PAS" evidence="1">
    <location>
        <begin position="2"/>
        <end position="78"/>
    </location>
</feature>
<evidence type="ECO:0000259" key="3">
    <source>
        <dbReference type="PROSITE" id="PS50887"/>
    </source>
</evidence>
<dbReference type="SUPFAM" id="SSF55073">
    <property type="entry name" value="Nucleotide cyclase"/>
    <property type="match status" value="1"/>
</dbReference>
<evidence type="ECO:0000313" key="4">
    <source>
        <dbReference type="EMBL" id="XDT71229.1"/>
    </source>
</evidence>
<reference evidence="4" key="1">
    <citation type="submission" date="2024-05" db="EMBL/GenBank/DDBJ databases">
        <title>Genome sequencing of novel strain.</title>
        <authorList>
            <person name="Ganbat D."/>
            <person name="Ganbat S."/>
            <person name="Lee S.-J."/>
        </authorList>
    </citation>
    <scope>NUCLEOTIDE SEQUENCE</scope>
    <source>
        <strain evidence="4">SMD15-11</strain>
    </source>
</reference>
<dbReference type="Gene3D" id="3.30.70.270">
    <property type="match status" value="1"/>
</dbReference>
<dbReference type="InterPro" id="IPR000014">
    <property type="entry name" value="PAS"/>
</dbReference>
<evidence type="ECO:0000259" key="1">
    <source>
        <dbReference type="PROSITE" id="PS50112"/>
    </source>
</evidence>
<dbReference type="RefSeq" id="WP_369600267.1">
    <property type="nucleotide sequence ID" value="NZ_CP154858.1"/>
</dbReference>
<dbReference type="NCBIfam" id="TIGR00229">
    <property type="entry name" value="sensory_box"/>
    <property type="match status" value="1"/>
</dbReference>
<dbReference type="InterPro" id="IPR000160">
    <property type="entry name" value="GGDEF_dom"/>
</dbReference>
<evidence type="ECO:0000259" key="2">
    <source>
        <dbReference type="PROSITE" id="PS50113"/>
    </source>
</evidence>
<dbReference type="Gene3D" id="3.30.450.20">
    <property type="entry name" value="PAS domain"/>
    <property type="match status" value="1"/>
</dbReference>
<dbReference type="CDD" id="cd00130">
    <property type="entry name" value="PAS"/>
    <property type="match status" value="1"/>
</dbReference>
<dbReference type="Pfam" id="PF13426">
    <property type="entry name" value="PAS_9"/>
    <property type="match status" value="1"/>
</dbReference>
<dbReference type="SMART" id="SM00267">
    <property type="entry name" value="GGDEF"/>
    <property type="match status" value="1"/>
</dbReference>
<dbReference type="PROSITE" id="PS50112">
    <property type="entry name" value="PAS"/>
    <property type="match status" value="1"/>
</dbReference>
<dbReference type="PROSITE" id="PS50887">
    <property type="entry name" value="GGDEF"/>
    <property type="match status" value="1"/>
</dbReference>
<dbReference type="NCBIfam" id="TIGR00254">
    <property type="entry name" value="GGDEF"/>
    <property type="match status" value="1"/>
</dbReference>
<dbReference type="AlphaFoldDB" id="A0AB39USF7"/>
<dbReference type="GO" id="GO:0052621">
    <property type="term" value="F:diguanylate cyclase activity"/>
    <property type="evidence" value="ECO:0007669"/>
    <property type="project" value="UniProtKB-EC"/>
</dbReference>
<dbReference type="InterPro" id="IPR000700">
    <property type="entry name" value="PAS-assoc_C"/>
</dbReference>
<accession>A0AB39USF7</accession>
<dbReference type="SMART" id="SM00086">
    <property type="entry name" value="PAC"/>
    <property type="match status" value="1"/>
</dbReference>